<comment type="similarity">
    <text evidence="1">Belongs to the plant rapid alkalinization factor (RALF) family.</text>
</comment>
<evidence type="ECO:0000313" key="9">
    <source>
        <dbReference type="Proteomes" id="UP001180020"/>
    </source>
</evidence>
<reference evidence="8" key="2">
    <citation type="submission" date="2023-06" db="EMBL/GenBank/DDBJ databases">
        <authorList>
            <person name="Ma L."/>
            <person name="Liu K.-W."/>
            <person name="Li Z."/>
            <person name="Hsiao Y.-Y."/>
            <person name="Qi Y."/>
            <person name="Fu T."/>
            <person name="Tang G."/>
            <person name="Zhang D."/>
            <person name="Sun W.-H."/>
            <person name="Liu D.-K."/>
            <person name="Li Y."/>
            <person name="Chen G.-Z."/>
            <person name="Liu X.-D."/>
            <person name="Liao X.-Y."/>
            <person name="Jiang Y.-T."/>
            <person name="Yu X."/>
            <person name="Hao Y."/>
            <person name="Huang J."/>
            <person name="Zhao X.-W."/>
            <person name="Ke S."/>
            <person name="Chen Y.-Y."/>
            <person name="Wu W.-L."/>
            <person name="Hsu J.-L."/>
            <person name="Lin Y.-F."/>
            <person name="Huang M.-D."/>
            <person name="Li C.-Y."/>
            <person name="Huang L."/>
            <person name="Wang Z.-W."/>
            <person name="Zhao X."/>
            <person name="Zhong W.-Y."/>
            <person name="Peng D.-H."/>
            <person name="Ahmad S."/>
            <person name="Lan S."/>
            <person name="Zhang J.-S."/>
            <person name="Tsai W.-C."/>
            <person name="Van De Peer Y."/>
            <person name="Liu Z.-J."/>
        </authorList>
    </citation>
    <scope>NUCLEOTIDE SEQUENCE</scope>
    <source>
        <strain evidence="8">CP</strain>
        <tissue evidence="8">Leaves</tissue>
    </source>
</reference>
<organism evidence="8 9">
    <name type="scientific">Acorus calamus</name>
    <name type="common">Sweet flag</name>
    <dbReference type="NCBI Taxonomy" id="4465"/>
    <lineage>
        <taxon>Eukaryota</taxon>
        <taxon>Viridiplantae</taxon>
        <taxon>Streptophyta</taxon>
        <taxon>Embryophyta</taxon>
        <taxon>Tracheophyta</taxon>
        <taxon>Spermatophyta</taxon>
        <taxon>Magnoliopsida</taxon>
        <taxon>Liliopsida</taxon>
        <taxon>Acoraceae</taxon>
        <taxon>Acorus</taxon>
    </lineage>
</organism>
<dbReference type="GO" id="GO:0005179">
    <property type="term" value="F:hormone activity"/>
    <property type="evidence" value="ECO:0007669"/>
    <property type="project" value="UniProtKB-KW"/>
</dbReference>
<keyword evidence="7" id="KW-0472">Membrane</keyword>
<evidence type="ECO:0000256" key="2">
    <source>
        <dbReference type="ARBA" id="ARBA00022702"/>
    </source>
</evidence>
<sequence length="97" mass="9986">MAFSRSSSSSSAILVVALIAMTVLFMEVGAAYDRRLHSDEPATTIGYGPISRGGIPCSKRSHQEGNCRPAAVANPPSRGCEPVKSCRGGAGPPALKA</sequence>
<evidence type="ECO:0000313" key="8">
    <source>
        <dbReference type="EMBL" id="KAK1293270.1"/>
    </source>
</evidence>
<feature type="transmembrane region" description="Helical" evidence="7">
    <location>
        <begin position="12"/>
        <end position="32"/>
    </location>
</feature>
<evidence type="ECO:0000256" key="5">
    <source>
        <dbReference type="ARBA" id="ARBA00037228"/>
    </source>
</evidence>
<comment type="function">
    <text evidence="5">Cell signaling peptide that may regulate plant stress, growth, and development. Mediates a rapid alkalinization of extracellular space by mediating a transient increase in the cytoplasmic Ca(2+) concentration leading to a calcium-dependent signaling events through a cell surface receptor and a concomitant activation of some intracellular mitogen-activated protein kinases.</text>
</comment>
<reference evidence="8" key="1">
    <citation type="journal article" date="2023" name="Nat. Commun.">
        <title>Diploid and tetraploid genomes of Acorus and the evolution of monocots.</title>
        <authorList>
            <person name="Ma L."/>
            <person name="Liu K.W."/>
            <person name="Li Z."/>
            <person name="Hsiao Y.Y."/>
            <person name="Qi Y."/>
            <person name="Fu T."/>
            <person name="Tang G.D."/>
            <person name="Zhang D."/>
            <person name="Sun W.H."/>
            <person name="Liu D.K."/>
            <person name="Li Y."/>
            <person name="Chen G.Z."/>
            <person name="Liu X.D."/>
            <person name="Liao X.Y."/>
            <person name="Jiang Y.T."/>
            <person name="Yu X."/>
            <person name="Hao Y."/>
            <person name="Huang J."/>
            <person name="Zhao X.W."/>
            <person name="Ke S."/>
            <person name="Chen Y.Y."/>
            <person name="Wu W.L."/>
            <person name="Hsu J.L."/>
            <person name="Lin Y.F."/>
            <person name="Huang M.D."/>
            <person name="Li C.Y."/>
            <person name="Huang L."/>
            <person name="Wang Z.W."/>
            <person name="Zhao X."/>
            <person name="Zhong W.Y."/>
            <person name="Peng D.H."/>
            <person name="Ahmad S."/>
            <person name="Lan S."/>
            <person name="Zhang J.S."/>
            <person name="Tsai W.C."/>
            <person name="Van de Peer Y."/>
            <person name="Liu Z.J."/>
        </authorList>
    </citation>
    <scope>NUCLEOTIDE SEQUENCE</scope>
    <source>
        <strain evidence="8">CP</strain>
    </source>
</reference>
<dbReference type="EMBL" id="JAUJYO010000017">
    <property type="protein sequence ID" value="KAK1293270.1"/>
    <property type="molecule type" value="Genomic_DNA"/>
</dbReference>
<dbReference type="Proteomes" id="UP001180020">
    <property type="component" value="Unassembled WGS sequence"/>
</dbReference>
<feature type="region of interest" description="Disordered" evidence="6">
    <location>
        <begin position="58"/>
        <end position="97"/>
    </location>
</feature>
<name>A0AAV9CWN7_ACOCL</name>
<dbReference type="Pfam" id="PF05498">
    <property type="entry name" value="RALF"/>
    <property type="match status" value="1"/>
</dbReference>
<dbReference type="InterPro" id="IPR008801">
    <property type="entry name" value="RALF"/>
</dbReference>
<keyword evidence="9" id="KW-1185">Reference proteome</keyword>
<proteinExistence type="inferred from homology"/>
<keyword evidence="4" id="KW-1015">Disulfide bond</keyword>
<accession>A0AAV9CWN7</accession>
<gene>
    <name evidence="8" type="ORF">QJS10_CPB17g01577</name>
</gene>
<dbReference type="PANTHER" id="PTHR34270">
    <property type="entry name" value="PROTEIN RALF-LIKE 15-RELATED"/>
    <property type="match status" value="1"/>
</dbReference>
<keyword evidence="2" id="KW-0372">Hormone</keyword>
<keyword evidence="7" id="KW-0812">Transmembrane</keyword>
<evidence type="ECO:0000256" key="1">
    <source>
        <dbReference type="ARBA" id="ARBA00009178"/>
    </source>
</evidence>
<protein>
    <submittedName>
        <fullName evidence="8">Uncharacterized protein</fullName>
    </submittedName>
</protein>
<keyword evidence="7" id="KW-1133">Transmembrane helix</keyword>
<comment type="caution">
    <text evidence="8">The sequence shown here is derived from an EMBL/GenBank/DDBJ whole genome shotgun (WGS) entry which is preliminary data.</text>
</comment>
<evidence type="ECO:0000256" key="7">
    <source>
        <dbReference type="SAM" id="Phobius"/>
    </source>
</evidence>
<keyword evidence="3" id="KW-0732">Signal</keyword>
<evidence type="ECO:0000256" key="6">
    <source>
        <dbReference type="SAM" id="MobiDB-lite"/>
    </source>
</evidence>
<dbReference type="AlphaFoldDB" id="A0AAV9CWN7"/>
<dbReference type="PANTHER" id="PTHR34270:SF3">
    <property type="entry name" value="PROTEIN RALF-LIKE 16-RELATED"/>
    <property type="match status" value="1"/>
</dbReference>
<evidence type="ECO:0000256" key="4">
    <source>
        <dbReference type="ARBA" id="ARBA00023157"/>
    </source>
</evidence>
<evidence type="ECO:0000256" key="3">
    <source>
        <dbReference type="ARBA" id="ARBA00022729"/>
    </source>
</evidence>